<dbReference type="GO" id="GO:0005829">
    <property type="term" value="C:cytosol"/>
    <property type="evidence" value="ECO:0007669"/>
    <property type="project" value="TreeGrafter"/>
</dbReference>
<dbReference type="Proteomes" id="UP000276526">
    <property type="component" value="Unassembled WGS sequence"/>
</dbReference>
<dbReference type="SUPFAM" id="SSF51679">
    <property type="entry name" value="Bacterial luciferase-like"/>
    <property type="match status" value="1"/>
</dbReference>
<dbReference type="InterPro" id="IPR011251">
    <property type="entry name" value="Luciferase-like_dom"/>
</dbReference>
<keyword evidence="3" id="KW-0560">Oxidoreductase</keyword>
<sequence length="338" mass="36331">MLPLSLIDFATVHRGEAPRDAFRRSVLMAQKAERLGFSRIWYAEHHNMPSIASSAPAVLIAHVAAHTESINLGAGGVMLPNHAPLVVAEQFGTLAELHPGRIDLGLGRAPGTDQTTLRALRRDPRSAESFPEDVRELRGYLEGRSVIPGVRAVPGAGTDVPVYILGSSLFGAQLAAQLGLPYSFASHFAPAALEQAVQVYRDTFRPSEALSEPYVIAAVNVTAADTTEEAAEQAHRVRRRRVAGMIGQRRPSAPHLSDDELDLVMESPAGRQIVDMLRYSAIGTGEEVRAYLTAFAEKAQADELMVALSSPSEETQDRSMDILAEAWGLGGGAPADRV</sequence>
<evidence type="ECO:0000313" key="3">
    <source>
        <dbReference type="EMBL" id="RRO85614.1"/>
    </source>
</evidence>
<feature type="domain" description="Luciferase-like" evidence="2">
    <location>
        <begin position="16"/>
        <end position="296"/>
    </location>
</feature>
<comment type="caution">
    <text evidence="3">The sequence shown here is derived from an EMBL/GenBank/DDBJ whole genome shotgun (WGS) entry which is preliminary data.</text>
</comment>
<dbReference type="FunFam" id="3.20.20.30:FF:000002">
    <property type="entry name" value="LLM class flavin-dependent oxidoreductase"/>
    <property type="match status" value="1"/>
</dbReference>
<organism evidence="3 4">
    <name type="scientific">Corynebacterium bovis</name>
    <dbReference type="NCBI Taxonomy" id="36808"/>
    <lineage>
        <taxon>Bacteria</taxon>
        <taxon>Bacillati</taxon>
        <taxon>Actinomycetota</taxon>
        <taxon>Actinomycetes</taxon>
        <taxon>Mycobacteriales</taxon>
        <taxon>Corynebacteriaceae</taxon>
        <taxon>Corynebacterium</taxon>
    </lineage>
</organism>
<dbReference type="RefSeq" id="WP_125172976.1">
    <property type="nucleotide sequence ID" value="NZ_JAPJOD010000148.1"/>
</dbReference>
<dbReference type="Pfam" id="PF00296">
    <property type="entry name" value="Bac_luciferase"/>
    <property type="match status" value="1"/>
</dbReference>
<dbReference type="NCBIfam" id="TIGR03558">
    <property type="entry name" value="oxido_grp_1"/>
    <property type="match status" value="1"/>
</dbReference>
<protein>
    <submittedName>
        <fullName evidence="3">Alkane 1-monooxygenase</fullName>
    </submittedName>
</protein>
<name>A0A3R8QD67_9CORY</name>
<evidence type="ECO:0000313" key="4">
    <source>
        <dbReference type="Proteomes" id="UP000276526"/>
    </source>
</evidence>
<dbReference type="GO" id="GO:0016705">
    <property type="term" value="F:oxidoreductase activity, acting on paired donors, with incorporation or reduction of molecular oxygen"/>
    <property type="evidence" value="ECO:0007669"/>
    <property type="project" value="InterPro"/>
</dbReference>
<evidence type="ECO:0000256" key="1">
    <source>
        <dbReference type="ARBA" id="ARBA00007789"/>
    </source>
</evidence>
<comment type="similarity">
    <text evidence="1">To bacterial alkanal monooxygenase alpha and beta chains.</text>
</comment>
<dbReference type="AlphaFoldDB" id="A0A3R8QD67"/>
<keyword evidence="3" id="KW-0503">Monooxygenase</keyword>
<dbReference type="PANTHER" id="PTHR30137:SF6">
    <property type="entry name" value="LUCIFERASE-LIKE MONOOXYGENASE"/>
    <property type="match status" value="1"/>
</dbReference>
<accession>A0A3R8QD67</accession>
<dbReference type="CDD" id="cd00347">
    <property type="entry name" value="Flavin_utilizing_monoxygenases"/>
    <property type="match status" value="1"/>
</dbReference>
<evidence type="ECO:0000259" key="2">
    <source>
        <dbReference type="Pfam" id="PF00296"/>
    </source>
</evidence>
<dbReference type="InterPro" id="IPR019949">
    <property type="entry name" value="CmoO-like"/>
</dbReference>
<dbReference type="GO" id="GO:0004497">
    <property type="term" value="F:monooxygenase activity"/>
    <property type="evidence" value="ECO:0007669"/>
    <property type="project" value="UniProtKB-KW"/>
</dbReference>
<dbReference type="Gene3D" id="3.20.20.30">
    <property type="entry name" value="Luciferase-like domain"/>
    <property type="match status" value="1"/>
</dbReference>
<dbReference type="EMBL" id="PQNK01000020">
    <property type="protein sequence ID" value="RRO85614.1"/>
    <property type="molecule type" value="Genomic_DNA"/>
</dbReference>
<dbReference type="InterPro" id="IPR050766">
    <property type="entry name" value="Bact_Lucif_Oxidored"/>
</dbReference>
<dbReference type="InterPro" id="IPR036661">
    <property type="entry name" value="Luciferase-like_sf"/>
</dbReference>
<gene>
    <name evidence="3" type="ORF">CXF48_10040</name>
</gene>
<dbReference type="PANTHER" id="PTHR30137">
    <property type="entry name" value="LUCIFERASE-LIKE MONOOXYGENASE"/>
    <property type="match status" value="1"/>
</dbReference>
<reference evidence="3 4" key="1">
    <citation type="submission" date="2018-01" db="EMBL/GenBank/DDBJ databases">
        <title>Twenty Corynebacterium bovis Genomes.</title>
        <authorList>
            <person name="Gulvik C.A."/>
        </authorList>
    </citation>
    <scope>NUCLEOTIDE SEQUENCE [LARGE SCALE GENOMIC DNA]</scope>
    <source>
        <strain evidence="3 4">F6900</strain>
    </source>
</reference>
<proteinExistence type="predicted"/>